<dbReference type="PANTHER" id="PTHR24379:SF127">
    <property type="entry name" value="BLOODY FINGERS-RELATED"/>
    <property type="match status" value="1"/>
</dbReference>
<dbReference type="GO" id="GO:0000977">
    <property type="term" value="F:RNA polymerase II transcription regulatory region sequence-specific DNA binding"/>
    <property type="evidence" value="ECO:0007669"/>
    <property type="project" value="TreeGrafter"/>
</dbReference>
<dbReference type="GO" id="GO:0008270">
    <property type="term" value="F:zinc ion binding"/>
    <property type="evidence" value="ECO:0007669"/>
    <property type="project" value="UniProtKB-UniRule"/>
</dbReference>
<feature type="domain" description="C2H2-type" evidence="8">
    <location>
        <begin position="533"/>
        <end position="556"/>
    </location>
</feature>
<evidence type="ECO:0000256" key="7">
    <source>
        <dbReference type="SAM" id="MobiDB-lite"/>
    </source>
</evidence>
<feature type="domain" description="ZAD" evidence="9">
    <location>
        <begin position="8"/>
        <end position="86"/>
    </location>
</feature>
<dbReference type="Pfam" id="PF13912">
    <property type="entry name" value="zf-C2H2_6"/>
    <property type="match status" value="1"/>
</dbReference>
<keyword evidence="3 5" id="KW-0863">Zinc-finger</keyword>
<proteinExistence type="predicted"/>
<dbReference type="GO" id="GO:0000981">
    <property type="term" value="F:DNA-binding transcription factor activity, RNA polymerase II-specific"/>
    <property type="evidence" value="ECO:0007669"/>
    <property type="project" value="TreeGrafter"/>
</dbReference>
<evidence type="ECO:0000256" key="2">
    <source>
        <dbReference type="ARBA" id="ARBA00022737"/>
    </source>
</evidence>
<evidence type="ECO:0000259" key="8">
    <source>
        <dbReference type="PROSITE" id="PS50157"/>
    </source>
</evidence>
<evidence type="ECO:0000256" key="3">
    <source>
        <dbReference type="ARBA" id="ARBA00022771"/>
    </source>
</evidence>
<feature type="domain" description="C2H2-type" evidence="8">
    <location>
        <begin position="505"/>
        <end position="532"/>
    </location>
</feature>
<keyword evidence="4 6" id="KW-0862">Zinc</keyword>
<feature type="domain" description="C2H2-type" evidence="8">
    <location>
        <begin position="362"/>
        <end position="384"/>
    </location>
</feature>
<sequence length="560" mass="64812">METAGHSNMCRCCASEGAFKDIKSTYHWMGEEEIYADMLKDCFDINLNVSEHGEDGGICEVCITQLRNAINFKKQVQHTEEQFKKHLQNKTLFRPHIVKVEVAAEEDSEEGDIMGSGDDAFSGAEFEVPIKTEDDEPKPKKRSKAPATSTRSKKSKSDDGEPSTKRKRRIETELAIKLLSKAKKQQDTEETDKEETEEGDETVSEKTNLKIYQVELFKQRFNVHEILLSSNATPIRKYDIGFVCCFCDEQFIEAQELKTHTISSHGDKEILDYTKGFGLRGFLVKLDVTGLQCNLCNTEMDSVEDLMHHLKDDHEKPMFTDIKSYIIPFIFEDSSFKCTFCELQFNKFKVLQEHMYTHYDNFVCDICGSGFVNEKMFNSHSDSHKVGIFKCGHCPEEFETPLKKKYHEKTAHFVSMNKCNYCGEKFMWYSQKCLHIKKVHGIKVNEPKECKACDKVFSSDWRLQIHIRRDHLLERSFKCTECDMAFFAKDTLTQHMVRHSGVKSFSCNVCSKAYTLKKGLREHMRIHDNDRRFKCEICDQAFVQKVSWKGHLKSKHGISV</sequence>
<name>A0A9R0E678_SPOFR</name>
<keyword evidence="2" id="KW-0677">Repeat</keyword>
<dbReference type="Gene3D" id="3.30.160.60">
    <property type="entry name" value="Classic Zinc Finger"/>
    <property type="match status" value="6"/>
</dbReference>
<dbReference type="SUPFAM" id="SSF57716">
    <property type="entry name" value="Glucocorticoid receptor-like (DNA-binding domain)"/>
    <property type="match status" value="1"/>
</dbReference>
<feature type="domain" description="C2H2-type" evidence="8">
    <location>
        <begin position="448"/>
        <end position="476"/>
    </location>
</feature>
<dbReference type="InterPro" id="IPR012934">
    <property type="entry name" value="Znf_AD"/>
</dbReference>
<dbReference type="SMART" id="SM00868">
    <property type="entry name" value="zf-AD"/>
    <property type="match status" value="1"/>
</dbReference>
<dbReference type="PANTHER" id="PTHR24379">
    <property type="entry name" value="KRAB AND ZINC FINGER DOMAIN-CONTAINING"/>
    <property type="match status" value="1"/>
</dbReference>
<evidence type="ECO:0000259" key="9">
    <source>
        <dbReference type="PROSITE" id="PS51915"/>
    </source>
</evidence>
<protein>
    <submittedName>
        <fullName evidence="11">Zinc finger protein 782 isoform X3</fullName>
    </submittedName>
</protein>
<feature type="compositionally biased region" description="Basic and acidic residues" evidence="7">
    <location>
        <begin position="155"/>
        <end position="174"/>
    </location>
</feature>
<keyword evidence="1 6" id="KW-0479">Metal-binding</keyword>
<dbReference type="Pfam" id="PF00096">
    <property type="entry name" value="zf-C2H2"/>
    <property type="match status" value="3"/>
</dbReference>
<dbReference type="GO" id="GO:0005634">
    <property type="term" value="C:nucleus"/>
    <property type="evidence" value="ECO:0007669"/>
    <property type="project" value="InterPro"/>
</dbReference>
<dbReference type="FunFam" id="3.30.160.60:FF:000264">
    <property type="entry name" value="Zinc finger protein 236"/>
    <property type="match status" value="1"/>
</dbReference>
<evidence type="ECO:0000313" key="10">
    <source>
        <dbReference type="Proteomes" id="UP000829999"/>
    </source>
</evidence>
<dbReference type="SMART" id="SM00355">
    <property type="entry name" value="ZnF_C2H2"/>
    <property type="match status" value="10"/>
</dbReference>
<evidence type="ECO:0000256" key="5">
    <source>
        <dbReference type="PROSITE-ProRule" id="PRU00042"/>
    </source>
</evidence>
<feature type="binding site" evidence="6">
    <location>
        <position position="13"/>
    </location>
    <ligand>
        <name>Zn(2+)</name>
        <dbReference type="ChEBI" id="CHEBI:29105"/>
    </ligand>
</feature>
<evidence type="ECO:0000313" key="11">
    <source>
        <dbReference type="RefSeq" id="XP_050559514.1"/>
    </source>
</evidence>
<feature type="binding site" evidence="6">
    <location>
        <position position="62"/>
    </location>
    <ligand>
        <name>Zn(2+)</name>
        <dbReference type="ChEBI" id="CHEBI:29105"/>
    </ligand>
</feature>
<dbReference type="GeneID" id="118278826"/>
<evidence type="ECO:0000256" key="4">
    <source>
        <dbReference type="ARBA" id="ARBA00022833"/>
    </source>
</evidence>
<dbReference type="FunFam" id="3.30.160.60:FF:000446">
    <property type="entry name" value="Zinc finger protein"/>
    <property type="match status" value="1"/>
</dbReference>
<accession>A0A9R0E678</accession>
<dbReference type="AlphaFoldDB" id="A0A9R0E678"/>
<dbReference type="InterPro" id="IPR013087">
    <property type="entry name" value="Znf_C2H2_type"/>
</dbReference>
<evidence type="ECO:0000256" key="1">
    <source>
        <dbReference type="ARBA" id="ARBA00022723"/>
    </source>
</evidence>
<dbReference type="Gene3D" id="3.40.1800.20">
    <property type="match status" value="1"/>
</dbReference>
<evidence type="ECO:0000256" key="6">
    <source>
        <dbReference type="PROSITE-ProRule" id="PRU01263"/>
    </source>
</evidence>
<feature type="binding site" evidence="6">
    <location>
        <position position="59"/>
    </location>
    <ligand>
        <name>Zn(2+)</name>
        <dbReference type="ChEBI" id="CHEBI:29105"/>
    </ligand>
</feature>
<dbReference type="PROSITE" id="PS00028">
    <property type="entry name" value="ZINC_FINGER_C2H2_1"/>
    <property type="match status" value="9"/>
</dbReference>
<feature type="binding site" evidence="6">
    <location>
        <position position="10"/>
    </location>
    <ligand>
        <name>Zn(2+)</name>
        <dbReference type="ChEBI" id="CHEBI:29105"/>
    </ligand>
</feature>
<feature type="compositionally biased region" description="Acidic residues" evidence="7">
    <location>
        <begin position="188"/>
        <end position="202"/>
    </location>
</feature>
<dbReference type="SUPFAM" id="SSF57667">
    <property type="entry name" value="beta-beta-alpha zinc fingers"/>
    <property type="match status" value="4"/>
</dbReference>
<dbReference type="InterPro" id="IPR036236">
    <property type="entry name" value="Znf_C2H2_sf"/>
</dbReference>
<feature type="region of interest" description="Disordered" evidence="7">
    <location>
        <begin position="129"/>
        <end position="205"/>
    </location>
</feature>
<dbReference type="PROSITE" id="PS51915">
    <property type="entry name" value="ZAD"/>
    <property type="match status" value="1"/>
</dbReference>
<keyword evidence="10" id="KW-1185">Reference proteome</keyword>
<dbReference type="Proteomes" id="UP000829999">
    <property type="component" value="Chromosome 24"/>
</dbReference>
<feature type="domain" description="C2H2-type" evidence="8">
    <location>
        <begin position="336"/>
        <end position="358"/>
    </location>
</feature>
<feature type="domain" description="C2H2-type" evidence="8">
    <location>
        <begin position="477"/>
        <end position="504"/>
    </location>
</feature>
<feature type="domain" description="C2H2-type" evidence="8">
    <location>
        <begin position="242"/>
        <end position="270"/>
    </location>
</feature>
<organism evidence="10 11">
    <name type="scientific">Spodoptera frugiperda</name>
    <name type="common">Fall armyworm</name>
    <dbReference type="NCBI Taxonomy" id="7108"/>
    <lineage>
        <taxon>Eukaryota</taxon>
        <taxon>Metazoa</taxon>
        <taxon>Ecdysozoa</taxon>
        <taxon>Arthropoda</taxon>
        <taxon>Hexapoda</taxon>
        <taxon>Insecta</taxon>
        <taxon>Pterygota</taxon>
        <taxon>Neoptera</taxon>
        <taxon>Endopterygota</taxon>
        <taxon>Lepidoptera</taxon>
        <taxon>Glossata</taxon>
        <taxon>Ditrysia</taxon>
        <taxon>Noctuoidea</taxon>
        <taxon>Noctuidae</taxon>
        <taxon>Amphipyrinae</taxon>
        <taxon>Spodoptera</taxon>
    </lineage>
</organism>
<dbReference type="Pfam" id="PF07776">
    <property type="entry name" value="zf-AD"/>
    <property type="match status" value="1"/>
</dbReference>
<dbReference type="RefSeq" id="XP_050559514.1">
    <property type="nucleotide sequence ID" value="XM_050703557.1"/>
</dbReference>
<gene>
    <name evidence="11" type="primary">LOC118278826</name>
</gene>
<dbReference type="PROSITE" id="PS50157">
    <property type="entry name" value="ZINC_FINGER_C2H2_2"/>
    <property type="match status" value="7"/>
</dbReference>
<reference evidence="11" key="1">
    <citation type="submission" date="2025-08" db="UniProtKB">
        <authorList>
            <consortium name="RefSeq"/>
        </authorList>
    </citation>
    <scope>IDENTIFICATION</scope>
    <source>
        <tissue evidence="11">Whole larval tissue</tissue>
    </source>
</reference>